<name>A0ABD2VXU3_9HYME</name>
<dbReference type="PROSITE" id="PS50878">
    <property type="entry name" value="RT_POL"/>
    <property type="match status" value="1"/>
</dbReference>
<dbReference type="AlphaFoldDB" id="A0ABD2VXU3"/>
<dbReference type="CDD" id="cd09077">
    <property type="entry name" value="R1-I-EN"/>
    <property type="match status" value="1"/>
</dbReference>
<keyword evidence="3" id="KW-1185">Reference proteome</keyword>
<proteinExistence type="predicted"/>
<dbReference type="InterPro" id="IPR005135">
    <property type="entry name" value="Endo/exonuclease/phosphatase"/>
</dbReference>
<dbReference type="Pfam" id="PF00078">
    <property type="entry name" value="RVT_1"/>
    <property type="match status" value="1"/>
</dbReference>
<feature type="domain" description="Reverse transcriptase" evidence="1">
    <location>
        <begin position="382"/>
        <end position="570"/>
    </location>
</feature>
<reference evidence="2 3" key="1">
    <citation type="journal article" date="2024" name="bioRxiv">
        <title>A reference genome for Trichogramma kaykai: A tiny desert-dwelling parasitoid wasp with competing sex-ratio distorters.</title>
        <authorList>
            <person name="Culotta J."/>
            <person name="Lindsey A.R."/>
        </authorList>
    </citation>
    <scope>NUCLEOTIDE SEQUENCE [LARGE SCALE GENOMIC DNA]</scope>
    <source>
        <strain evidence="2 3">KSX58</strain>
    </source>
</reference>
<dbReference type="EMBL" id="JBJJXI010000153">
    <property type="protein sequence ID" value="KAL3385551.1"/>
    <property type="molecule type" value="Genomic_DNA"/>
</dbReference>
<accession>A0ABD2VXU3</accession>
<evidence type="ECO:0000313" key="2">
    <source>
        <dbReference type="EMBL" id="KAL3385551.1"/>
    </source>
</evidence>
<sequence length="570" mass="63518">MRILQLNLNHCRSAQDLLSQTVRKLGINVAIVCDQYKNLGPHYTWIANSNRQAAIWVRGGLPVQDSPSRLPNTEFSALLANVVEEAQGKRPLIVAGDFNAWSTEWGSSETKPRGVILLDALSVLDVVLLNTGHTPTFTGPQGSSIIDLSFASDSLTPRVAGWRVERGVVTNSDHRAITFNLSDHRHHRGSAGPRRRWSARTLDEEVFSERPEDMAGALITAITEACGASMSSGGGRRRRRRREPVYWWTDEIAALRRQCLRARRLVQRARGRPVQDARRVDFAVARGRLRAAIEESKRRCWSALCDEVDRNVWGRPYGTVMSRLRGPRATPPREPSLVRRTVATLFPMVTEALIRPPVRPAGAEVPDVSLEELRGAYARIRDGAAPGPNGVPNRALKLAVAVRPDAFLRVYYMLDMAGKILERIICRRLEVYTEAPIGLSDHQHGFRRGRSTIDTIESVTTAAREAVGGAIGSRKYCAVVTLDVRNAFNSARWNNILAALERIRTPEYLLKIIYSYFQARVLEYDTDDGLESCSITAGVPHGSVLGPILWNVMYDSILRLRLEEGVRVVG</sequence>
<dbReference type="Gene3D" id="3.60.10.10">
    <property type="entry name" value="Endonuclease/exonuclease/phosphatase"/>
    <property type="match status" value="1"/>
</dbReference>
<protein>
    <recommendedName>
        <fullName evidence="1">Reverse transcriptase domain-containing protein</fullName>
    </recommendedName>
</protein>
<dbReference type="Pfam" id="PF14529">
    <property type="entry name" value="Exo_endo_phos_2"/>
    <property type="match status" value="1"/>
</dbReference>
<organism evidence="2 3">
    <name type="scientific">Trichogramma kaykai</name>
    <dbReference type="NCBI Taxonomy" id="54128"/>
    <lineage>
        <taxon>Eukaryota</taxon>
        <taxon>Metazoa</taxon>
        <taxon>Ecdysozoa</taxon>
        <taxon>Arthropoda</taxon>
        <taxon>Hexapoda</taxon>
        <taxon>Insecta</taxon>
        <taxon>Pterygota</taxon>
        <taxon>Neoptera</taxon>
        <taxon>Endopterygota</taxon>
        <taxon>Hymenoptera</taxon>
        <taxon>Apocrita</taxon>
        <taxon>Proctotrupomorpha</taxon>
        <taxon>Chalcidoidea</taxon>
        <taxon>Trichogrammatidae</taxon>
        <taxon>Trichogramma</taxon>
    </lineage>
</organism>
<evidence type="ECO:0000259" key="1">
    <source>
        <dbReference type="PROSITE" id="PS50878"/>
    </source>
</evidence>
<comment type="caution">
    <text evidence="2">The sequence shown here is derived from an EMBL/GenBank/DDBJ whole genome shotgun (WGS) entry which is preliminary data.</text>
</comment>
<dbReference type="InterPro" id="IPR036691">
    <property type="entry name" value="Endo/exonu/phosph_ase_sf"/>
</dbReference>
<dbReference type="Proteomes" id="UP001627154">
    <property type="component" value="Unassembled WGS sequence"/>
</dbReference>
<dbReference type="InterPro" id="IPR000477">
    <property type="entry name" value="RT_dom"/>
</dbReference>
<dbReference type="SUPFAM" id="SSF56219">
    <property type="entry name" value="DNase I-like"/>
    <property type="match status" value="1"/>
</dbReference>
<dbReference type="PANTHER" id="PTHR19446">
    <property type="entry name" value="REVERSE TRANSCRIPTASES"/>
    <property type="match status" value="1"/>
</dbReference>
<gene>
    <name evidence="2" type="ORF">TKK_018629</name>
</gene>
<evidence type="ECO:0000313" key="3">
    <source>
        <dbReference type="Proteomes" id="UP001627154"/>
    </source>
</evidence>